<dbReference type="GO" id="GO:0043546">
    <property type="term" value="F:molybdopterin cofactor binding"/>
    <property type="evidence" value="ECO:0007669"/>
    <property type="project" value="TreeGrafter"/>
</dbReference>
<dbReference type="InterPro" id="IPR000572">
    <property type="entry name" value="OxRdtase_Mopterin-bd_dom"/>
</dbReference>
<keyword evidence="1" id="KW-0812">Transmembrane</keyword>
<dbReference type="PANTHER" id="PTHR19372:SF7">
    <property type="entry name" value="SULFITE OXIDASE, MITOCHONDRIAL"/>
    <property type="match status" value="1"/>
</dbReference>
<dbReference type="STRING" id="1817864.A2Z21_02340"/>
<comment type="caution">
    <text evidence="4">The sequence shown here is derived from an EMBL/GenBank/DDBJ whole genome shotgun (WGS) entry which is preliminary data.</text>
</comment>
<dbReference type="Gene3D" id="2.60.40.650">
    <property type="match status" value="1"/>
</dbReference>
<dbReference type="EMBL" id="MFGX01000014">
    <property type="protein sequence ID" value="OGF57342.1"/>
    <property type="molecule type" value="Genomic_DNA"/>
</dbReference>
<dbReference type="AlphaFoldDB" id="A0A1F5V1P0"/>
<dbReference type="GO" id="GO:0006790">
    <property type="term" value="P:sulfur compound metabolic process"/>
    <property type="evidence" value="ECO:0007669"/>
    <property type="project" value="TreeGrafter"/>
</dbReference>
<feature type="domain" description="Oxidoreductase molybdopterin-binding" evidence="2">
    <location>
        <begin position="261"/>
        <end position="407"/>
    </location>
</feature>
<evidence type="ECO:0000259" key="3">
    <source>
        <dbReference type="Pfam" id="PF03404"/>
    </source>
</evidence>
<dbReference type="Pfam" id="PF00174">
    <property type="entry name" value="Oxidored_molyb"/>
    <property type="match status" value="1"/>
</dbReference>
<dbReference type="Proteomes" id="UP000179157">
    <property type="component" value="Unassembled WGS sequence"/>
</dbReference>
<evidence type="ECO:0000313" key="5">
    <source>
        <dbReference type="Proteomes" id="UP000179157"/>
    </source>
</evidence>
<name>A0A1F5V1P0_FRAXR</name>
<proteinExistence type="predicted"/>
<keyword evidence="1" id="KW-0472">Membrane</keyword>
<accession>A0A1F5V1P0</accession>
<feature type="transmembrane region" description="Helical" evidence="1">
    <location>
        <begin position="185"/>
        <end position="203"/>
    </location>
</feature>
<evidence type="ECO:0008006" key="6">
    <source>
        <dbReference type="Google" id="ProtNLM"/>
    </source>
</evidence>
<feature type="transmembrane region" description="Helical" evidence="1">
    <location>
        <begin position="74"/>
        <end position="102"/>
    </location>
</feature>
<gene>
    <name evidence="4" type="ORF">A2Z21_02340</name>
</gene>
<dbReference type="InterPro" id="IPR036374">
    <property type="entry name" value="OxRdtase_Mopterin-bd_sf"/>
</dbReference>
<sequence>MREKVKVWLSSSVGAALLTGALAGVAVTWVGYGAYRLWAEPFLPAALSDLLFAVVPGPFQAYTIALLGASAKPLAFYLLILAQIVAFSWASVRLVIVLPATASKVQLLWLSQSWLKVAIISTGLFLLLSFAGASSSWSWAAMIMESAGTAALYIALLELFYRFVRPYQGASDLGKPEDRQYTRRSLLVAFASTTGALLLWPLLMRESIMQNLSPNVTLEPPPIIPVPPSAFDLIAGLPPRVTSNERFYYVSKNLLPHQARDWGPLHIEGLVERPLEVSLQELRTWPAAEEYVTLACVDYEPNNPLTNDLISTALWQGVSLKDLLAEVVPRQEATTLELYATDGYSTAIPLQLALQPGTLLAYQMNRQPLDARHGFPVRLIVPGLYGFKNIKHLSRMVLSAREYFGYWERRGWAKEAPVKTLSRITTPAPNTHLQGEKPVWMGGVAFAGVEGISRVDVSADDGHSWEPASLEEPLSSYSWSRWVYQWMPSQTGSVVLQVRATDGKGRSQTPVETSAFPAGATGYHRVRVQVN</sequence>
<dbReference type="GO" id="GO:0008482">
    <property type="term" value="F:sulfite oxidase activity"/>
    <property type="evidence" value="ECO:0007669"/>
    <property type="project" value="TreeGrafter"/>
</dbReference>
<evidence type="ECO:0000259" key="2">
    <source>
        <dbReference type="Pfam" id="PF00174"/>
    </source>
</evidence>
<dbReference type="PANTHER" id="PTHR19372">
    <property type="entry name" value="SULFITE REDUCTASE"/>
    <property type="match status" value="1"/>
</dbReference>
<feature type="transmembrane region" description="Helical" evidence="1">
    <location>
        <begin position="139"/>
        <end position="164"/>
    </location>
</feature>
<evidence type="ECO:0000256" key="1">
    <source>
        <dbReference type="SAM" id="Phobius"/>
    </source>
</evidence>
<dbReference type="GO" id="GO:0030151">
    <property type="term" value="F:molybdenum ion binding"/>
    <property type="evidence" value="ECO:0007669"/>
    <property type="project" value="InterPro"/>
</dbReference>
<protein>
    <recommendedName>
        <fullName evidence="6">Oxidoreductase molybdopterin-binding domain-containing protein</fullName>
    </recommendedName>
</protein>
<organism evidence="4 5">
    <name type="scientific">Fraserbacteria sp. (strain RBG_16_55_9)</name>
    <dbReference type="NCBI Taxonomy" id="1817864"/>
    <lineage>
        <taxon>Bacteria</taxon>
        <taxon>Candidatus Fraseribacteriota</taxon>
    </lineage>
</organism>
<keyword evidence="1" id="KW-1133">Transmembrane helix</keyword>
<dbReference type="SUPFAM" id="SSF56524">
    <property type="entry name" value="Oxidoreductase molybdopterin-binding domain"/>
    <property type="match status" value="1"/>
</dbReference>
<dbReference type="InterPro" id="IPR005066">
    <property type="entry name" value="MoCF_OxRdtse_dimer"/>
</dbReference>
<evidence type="ECO:0000313" key="4">
    <source>
        <dbReference type="EMBL" id="OGF57342.1"/>
    </source>
</evidence>
<feature type="transmembrane region" description="Helical" evidence="1">
    <location>
        <begin position="114"/>
        <end position="133"/>
    </location>
</feature>
<dbReference type="InterPro" id="IPR014756">
    <property type="entry name" value="Ig_E-set"/>
</dbReference>
<reference evidence="4 5" key="1">
    <citation type="journal article" date="2016" name="Nat. Commun.">
        <title>Thousands of microbial genomes shed light on interconnected biogeochemical processes in an aquifer system.</title>
        <authorList>
            <person name="Anantharaman K."/>
            <person name="Brown C.T."/>
            <person name="Hug L.A."/>
            <person name="Sharon I."/>
            <person name="Castelle C.J."/>
            <person name="Probst A.J."/>
            <person name="Thomas B.C."/>
            <person name="Singh A."/>
            <person name="Wilkins M.J."/>
            <person name="Karaoz U."/>
            <person name="Brodie E.L."/>
            <person name="Williams K.H."/>
            <person name="Hubbard S.S."/>
            <person name="Banfield J.F."/>
        </authorList>
    </citation>
    <scope>NUCLEOTIDE SEQUENCE [LARGE SCALE GENOMIC DNA]</scope>
    <source>
        <strain evidence="5">RBG_16_55_9</strain>
    </source>
</reference>
<dbReference type="GO" id="GO:0020037">
    <property type="term" value="F:heme binding"/>
    <property type="evidence" value="ECO:0007669"/>
    <property type="project" value="TreeGrafter"/>
</dbReference>
<feature type="domain" description="Moybdenum cofactor oxidoreductase dimerisation" evidence="3">
    <location>
        <begin position="421"/>
        <end position="529"/>
    </location>
</feature>
<dbReference type="Pfam" id="PF03404">
    <property type="entry name" value="Mo-co_dimer"/>
    <property type="match status" value="1"/>
</dbReference>
<dbReference type="SUPFAM" id="SSF81296">
    <property type="entry name" value="E set domains"/>
    <property type="match status" value="1"/>
</dbReference>
<dbReference type="Gene3D" id="3.90.420.10">
    <property type="entry name" value="Oxidoreductase, molybdopterin-binding domain"/>
    <property type="match status" value="1"/>
</dbReference>